<proteinExistence type="predicted"/>
<dbReference type="AlphaFoldDB" id="A0A840EPF2"/>
<dbReference type="RefSeq" id="WP_183477300.1">
    <property type="nucleotide sequence ID" value="NZ_JACIFO010000004.1"/>
</dbReference>
<gene>
    <name evidence="1" type="ORF">GGR32_001232</name>
</gene>
<reference evidence="1 2" key="1">
    <citation type="submission" date="2020-08" db="EMBL/GenBank/DDBJ databases">
        <title>Genomic Encyclopedia of Type Strains, Phase IV (KMG-IV): sequencing the most valuable type-strain genomes for metagenomic binning, comparative biology and taxonomic classification.</title>
        <authorList>
            <person name="Goeker M."/>
        </authorList>
    </citation>
    <scope>NUCLEOTIDE SEQUENCE [LARGE SCALE GENOMIC DNA]</scope>
    <source>
        <strain evidence="1 2">DSM 29568</strain>
    </source>
</reference>
<protein>
    <submittedName>
        <fullName evidence="1">Cytochrome c553</fullName>
    </submittedName>
</protein>
<dbReference type="Proteomes" id="UP000553034">
    <property type="component" value="Unassembled WGS sequence"/>
</dbReference>
<organism evidence="1 2">
    <name type="scientific">Mesonia hippocampi</name>
    <dbReference type="NCBI Taxonomy" id="1628250"/>
    <lineage>
        <taxon>Bacteria</taxon>
        <taxon>Pseudomonadati</taxon>
        <taxon>Bacteroidota</taxon>
        <taxon>Flavobacteriia</taxon>
        <taxon>Flavobacteriales</taxon>
        <taxon>Flavobacteriaceae</taxon>
        <taxon>Mesonia</taxon>
    </lineage>
</organism>
<sequence>MLKSIVAIFTFLIVFSSCEETAKEKNTPKEKGVTEKKEPLQVYTHSEMAAFMEEMYKEHKTIKRKLEAGEKIDSLPYNLLHLHTKTFTTPSDYDTTYRQFATAFIEVEKLIVSDTSNALEHYNQAINLCISCHQIKCTGPIPRIKKLKIPIP</sequence>
<keyword evidence="2" id="KW-1185">Reference proteome</keyword>
<accession>A0A840EPF2</accession>
<dbReference type="PROSITE" id="PS51257">
    <property type="entry name" value="PROKAR_LIPOPROTEIN"/>
    <property type="match status" value="1"/>
</dbReference>
<dbReference type="EMBL" id="JACIFO010000004">
    <property type="protein sequence ID" value="MBB4118941.1"/>
    <property type="molecule type" value="Genomic_DNA"/>
</dbReference>
<comment type="caution">
    <text evidence="1">The sequence shown here is derived from an EMBL/GenBank/DDBJ whole genome shotgun (WGS) entry which is preliminary data.</text>
</comment>
<evidence type="ECO:0000313" key="1">
    <source>
        <dbReference type="EMBL" id="MBB4118941.1"/>
    </source>
</evidence>
<evidence type="ECO:0000313" key="2">
    <source>
        <dbReference type="Proteomes" id="UP000553034"/>
    </source>
</evidence>
<name>A0A840EPF2_9FLAO</name>